<dbReference type="InParanoid" id="A0A1Y2FHZ2"/>
<evidence type="ECO:0000313" key="2">
    <source>
        <dbReference type="Proteomes" id="UP000193467"/>
    </source>
</evidence>
<sequence length="87" mass="10119">MATPERIFGPTTREFESRTFVRIQCQGLRDWMGGPDARVSHDDPLDATVKPVPTVYAKLKKGDEWVPMSFWLRWPQWNVGLMDVRGR</sequence>
<accession>A0A1Y2FHZ2</accession>
<keyword evidence="2" id="KW-1185">Reference proteome</keyword>
<protein>
    <submittedName>
        <fullName evidence="1">Uncharacterized protein</fullName>
    </submittedName>
</protein>
<name>A0A1Y2FHZ2_9BASI</name>
<reference evidence="1 2" key="1">
    <citation type="submission" date="2016-07" db="EMBL/GenBank/DDBJ databases">
        <title>Pervasive Adenine N6-methylation of Active Genes in Fungi.</title>
        <authorList>
            <consortium name="DOE Joint Genome Institute"/>
            <person name="Mondo S.J."/>
            <person name="Dannebaum R.O."/>
            <person name="Kuo R.C."/>
            <person name="Labutti K."/>
            <person name="Haridas S."/>
            <person name="Kuo A."/>
            <person name="Salamov A."/>
            <person name="Ahrendt S.R."/>
            <person name="Lipzen A."/>
            <person name="Sullivan W."/>
            <person name="Andreopoulos W.B."/>
            <person name="Clum A."/>
            <person name="Lindquist E."/>
            <person name="Daum C."/>
            <person name="Ramamoorthy G.K."/>
            <person name="Gryganskyi A."/>
            <person name="Culley D."/>
            <person name="Magnuson J.K."/>
            <person name="James T.Y."/>
            <person name="O'Malley M.A."/>
            <person name="Stajich J.E."/>
            <person name="Spatafora J.W."/>
            <person name="Visel A."/>
            <person name="Grigoriev I.V."/>
        </authorList>
    </citation>
    <scope>NUCLEOTIDE SEQUENCE [LARGE SCALE GENOMIC DNA]</scope>
    <source>
        <strain evidence="1 2">62-1032</strain>
    </source>
</reference>
<gene>
    <name evidence="1" type="ORF">BCR35DRAFT_65440</name>
</gene>
<dbReference type="EMBL" id="MCGR01000019">
    <property type="protein sequence ID" value="ORY83559.1"/>
    <property type="molecule type" value="Genomic_DNA"/>
</dbReference>
<comment type="caution">
    <text evidence="1">The sequence shown here is derived from an EMBL/GenBank/DDBJ whole genome shotgun (WGS) entry which is preliminary data.</text>
</comment>
<dbReference type="AlphaFoldDB" id="A0A1Y2FHZ2"/>
<dbReference type="Proteomes" id="UP000193467">
    <property type="component" value="Unassembled WGS sequence"/>
</dbReference>
<organism evidence="1 2">
    <name type="scientific">Leucosporidium creatinivorum</name>
    <dbReference type="NCBI Taxonomy" id="106004"/>
    <lineage>
        <taxon>Eukaryota</taxon>
        <taxon>Fungi</taxon>
        <taxon>Dikarya</taxon>
        <taxon>Basidiomycota</taxon>
        <taxon>Pucciniomycotina</taxon>
        <taxon>Microbotryomycetes</taxon>
        <taxon>Leucosporidiales</taxon>
        <taxon>Leucosporidium</taxon>
    </lineage>
</organism>
<proteinExistence type="predicted"/>
<evidence type="ECO:0000313" key="1">
    <source>
        <dbReference type="EMBL" id="ORY83559.1"/>
    </source>
</evidence>